<keyword evidence="2" id="KW-0004">4Fe-4S</keyword>
<evidence type="ECO:0000256" key="4">
    <source>
        <dbReference type="ARBA" id="ARBA00022723"/>
    </source>
</evidence>
<dbReference type="InterPro" id="IPR023885">
    <property type="entry name" value="4Fe4S-binding_SPASM_dom"/>
</dbReference>
<gene>
    <name evidence="9" type="ORF">L3556_01260</name>
</gene>
<protein>
    <submittedName>
        <fullName evidence="9">SPASM domain-containing protein</fullName>
    </submittedName>
</protein>
<evidence type="ECO:0000256" key="2">
    <source>
        <dbReference type="ARBA" id="ARBA00022485"/>
    </source>
</evidence>
<evidence type="ECO:0000259" key="8">
    <source>
        <dbReference type="Pfam" id="PF13186"/>
    </source>
</evidence>
<feature type="domain" description="Radical SAM core" evidence="7">
    <location>
        <begin position="19"/>
        <end position="111"/>
    </location>
</feature>
<dbReference type="Gene3D" id="3.20.20.70">
    <property type="entry name" value="Aldolase class I"/>
    <property type="match status" value="1"/>
</dbReference>
<feature type="domain" description="4Fe4S-binding SPASM" evidence="8">
    <location>
        <begin position="191"/>
        <end position="255"/>
    </location>
</feature>
<keyword evidence="5" id="KW-0408">Iron</keyword>
<dbReference type="PANTHER" id="PTHR43787">
    <property type="entry name" value="FEMO COFACTOR BIOSYNTHESIS PROTEIN NIFB-RELATED"/>
    <property type="match status" value="1"/>
</dbReference>
<dbReference type="Proteomes" id="UP001154265">
    <property type="component" value="Unassembled WGS sequence"/>
</dbReference>
<dbReference type="InterPro" id="IPR013785">
    <property type="entry name" value="Aldolase_TIM"/>
</dbReference>
<evidence type="ECO:0000256" key="6">
    <source>
        <dbReference type="ARBA" id="ARBA00023014"/>
    </source>
</evidence>
<organism evidence="9 10">
    <name type="scientific">Candidatus Synechococcus calcipolaris G9</name>
    <dbReference type="NCBI Taxonomy" id="1497997"/>
    <lineage>
        <taxon>Bacteria</taxon>
        <taxon>Bacillati</taxon>
        <taxon>Cyanobacteriota</taxon>
        <taxon>Cyanophyceae</taxon>
        <taxon>Synechococcales</taxon>
        <taxon>Synechococcaceae</taxon>
        <taxon>Synechococcus</taxon>
    </lineage>
</organism>
<evidence type="ECO:0000256" key="5">
    <source>
        <dbReference type="ARBA" id="ARBA00023004"/>
    </source>
</evidence>
<evidence type="ECO:0000256" key="1">
    <source>
        <dbReference type="ARBA" id="ARBA00001966"/>
    </source>
</evidence>
<evidence type="ECO:0000313" key="10">
    <source>
        <dbReference type="Proteomes" id="UP001154265"/>
    </source>
</evidence>
<dbReference type="InterPro" id="IPR007197">
    <property type="entry name" value="rSAM"/>
</dbReference>
<dbReference type="SUPFAM" id="SSF102114">
    <property type="entry name" value="Radical SAM enzymes"/>
    <property type="match status" value="1"/>
</dbReference>
<dbReference type="EMBL" id="JAKKUT010000001">
    <property type="protein sequence ID" value="MDG2989566.1"/>
    <property type="molecule type" value="Genomic_DNA"/>
</dbReference>
<keyword evidence="10" id="KW-1185">Reference proteome</keyword>
<keyword evidence="3" id="KW-0949">S-adenosyl-L-methionine</keyword>
<evidence type="ECO:0000313" key="9">
    <source>
        <dbReference type="EMBL" id="MDG2989566.1"/>
    </source>
</evidence>
<evidence type="ECO:0000259" key="7">
    <source>
        <dbReference type="Pfam" id="PF04055"/>
    </source>
</evidence>
<dbReference type="CDD" id="cd21109">
    <property type="entry name" value="SPASM"/>
    <property type="match status" value="1"/>
</dbReference>
<reference evidence="9" key="1">
    <citation type="journal article" date="2022" name="Genome Biol. Evol.">
        <title>A New Gene Family Diagnostic for Intracellular Biomineralization of Amorphous Ca Carbonates by Cyanobacteria.</title>
        <authorList>
            <person name="Benzerara K."/>
            <person name="Duprat E."/>
            <person name="Bitard-Feildel T."/>
            <person name="Caumes G."/>
            <person name="Cassier-Chauvat C."/>
            <person name="Chauvat F."/>
            <person name="Dezi M."/>
            <person name="Diop S.I."/>
            <person name="Gaschignard G."/>
            <person name="Gorgen S."/>
            <person name="Gugger M."/>
            <person name="Lopez-Garcia P."/>
            <person name="Millet M."/>
            <person name="Skouri-Panet F."/>
            <person name="Moreira D."/>
            <person name="Callebaut I."/>
        </authorList>
    </citation>
    <scope>NUCLEOTIDE SEQUENCE</scope>
    <source>
        <strain evidence="9">G9</strain>
    </source>
</reference>
<dbReference type="Pfam" id="PF04055">
    <property type="entry name" value="Radical_SAM"/>
    <property type="match status" value="1"/>
</dbReference>
<comment type="cofactor">
    <cofactor evidence="1">
        <name>[4Fe-4S] cluster</name>
        <dbReference type="ChEBI" id="CHEBI:49883"/>
    </cofactor>
</comment>
<dbReference type="PANTHER" id="PTHR43787:SF3">
    <property type="entry name" value="ARYLSULFATASE REGULATORY PROTEIN"/>
    <property type="match status" value="1"/>
</dbReference>
<name>A0ABT6EUM7_9SYNE</name>
<dbReference type="Pfam" id="PF13186">
    <property type="entry name" value="SPASM"/>
    <property type="match status" value="1"/>
</dbReference>
<reference evidence="9" key="2">
    <citation type="submission" date="2022-01" db="EMBL/GenBank/DDBJ databases">
        <authorList>
            <person name="Zivanovic Y."/>
            <person name="Moreira D."/>
            <person name="Lopez-Garcia P."/>
        </authorList>
    </citation>
    <scope>NUCLEOTIDE SEQUENCE</scope>
    <source>
        <strain evidence="9">G9</strain>
    </source>
</reference>
<keyword evidence="6" id="KW-0411">Iron-sulfur</keyword>
<comment type="caution">
    <text evidence="9">The sequence shown here is derived from an EMBL/GenBank/DDBJ whole genome shotgun (WGS) entry which is preliminary data.</text>
</comment>
<sequence length="287" mass="33528">MPEERARGFMDRETFDISVSQAESMGITDVRLYATAEPTLHPQFAEYVSILKDKNFFVTVSTNASMLYKHFEVLSRVDYLQYSIEGWDKESYEKFRYPLKFDIVKRNIEEFWNYIRDHSQRPLINCNLLATQSVNIDEFFACWADFVDQISISPLMTTTRYDTKSGKFISELNSDIQTDYYDHERDLTRFCTYPFTYITVAFDGKLALCCADFSAEINLGYISDGIENWKNNQLMKKIRHQFSPFGKKDMCAGCNFFLRPTQSTISALSEQVEKLPVHYKSKAKLAY</sequence>
<dbReference type="InterPro" id="IPR058240">
    <property type="entry name" value="rSAM_sf"/>
</dbReference>
<keyword evidence="4" id="KW-0479">Metal-binding</keyword>
<accession>A0ABT6EUM7</accession>
<proteinExistence type="predicted"/>
<evidence type="ECO:0000256" key="3">
    <source>
        <dbReference type="ARBA" id="ARBA00022691"/>
    </source>
</evidence>